<evidence type="ECO:0000313" key="1">
    <source>
        <dbReference type="Proteomes" id="UP000694941"/>
    </source>
</evidence>
<evidence type="ECO:0000313" key="2">
    <source>
        <dbReference type="RefSeq" id="XP_022244709.1"/>
    </source>
</evidence>
<dbReference type="Proteomes" id="UP000694941">
    <property type="component" value="Unplaced"/>
</dbReference>
<accession>A0ABM1SM53</accession>
<protein>
    <submittedName>
        <fullName evidence="2">Uncharacterized protein LOC111086383 isoform X2</fullName>
    </submittedName>
</protein>
<dbReference type="RefSeq" id="XP_022244709.1">
    <property type="nucleotide sequence ID" value="XM_022389001.1"/>
</dbReference>
<proteinExistence type="predicted"/>
<keyword evidence="1" id="KW-1185">Reference proteome</keyword>
<gene>
    <name evidence="2" type="primary">LOC111086383</name>
</gene>
<sequence>MKNIYNGTLSGLQKLILDYHSSLQKVNSTIVPGLSFIMSTEPSQDNRKIVPIETEDMSISTDKSIFDGFSETIETPADINVTTTTEAYSATELTPVTLTTPIHTLNGYIYSKQLQIKPSDSLPVALLELFTKTPENKTDFMISSSYVGTSAWNRLLTYPVNSEVSMDRESRVSQQEFVTAPTIAVSADQGLHPATGNWNLGQSRTFQRKDMEVPRNQESLHIGEIPSLFIKNQSVTKTPLTPMLFLDPKRWHKPNSSTSFVSKHHETRGLSGVLNQMILNNPRFLGTSTRHETRYSQVFPEDEHQNEPTQQETYRLSQYSLGLKDEPLQQPSFFFRQYFPLLNGPQQNPIFFRQAHPLDVHSLQEHPIFIRQNHRLKENNQGCLIWSISDVRSGDLQVTVL</sequence>
<organism evidence="1 2">
    <name type="scientific">Limulus polyphemus</name>
    <name type="common">Atlantic horseshoe crab</name>
    <dbReference type="NCBI Taxonomy" id="6850"/>
    <lineage>
        <taxon>Eukaryota</taxon>
        <taxon>Metazoa</taxon>
        <taxon>Ecdysozoa</taxon>
        <taxon>Arthropoda</taxon>
        <taxon>Chelicerata</taxon>
        <taxon>Merostomata</taxon>
        <taxon>Xiphosura</taxon>
        <taxon>Limulidae</taxon>
        <taxon>Limulus</taxon>
    </lineage>
</organism>
<dbReference type="GeneID" id="111086383"/>
<name>A0ABM1SM53_LIMPO</name>
<reference evidence="2" key="1">
    <citation type="submission" date="2025-08" db="UniProtKB">
        <authorList>
            <consortium name="RefSeq"/>
        </authorList>
    </citation>
    <scope>IDENTIFICATION</scope>
    <source>
        <tissue evidence="2">Muscle</tissue>
    </source>
</reference>